<comment type="similarity">
    <text evidence="1">Belongs to the short-chain dehydrogenases/reductases (SDR) family.</text>
</comment>
<dbReference type="STRING" id="317577.GCA_000419625_00570"/>
<sequence>MRVQDKVIVVTGAASGMGLAMAQRFTQEGARVVAADLNAGRLDAAVRGIQAAGGAVVPFQGSMAEQAVAEGVIDVAVREFGRLDALVNNAGIMDYMAAVGDVTNEVWERVLAVNLHGPMYAMRRAVQQMLSQETPGGSIVNVGSTASLSGGAAGAAYTTSKHALLGLTRNTAWQYAQRGIRCNLIAPGGTATNIGESMPQDRLDPVGAQRAGAFAQLIPQYLQPSDIASLALYLVSDESRMINGAVITADGGWMAL</sequence>
<keyword evidence="2" id="KW-0560">Oxidoreductase</keyword>
<dbReference type="FunFam" id="3.40.50.720:FF:000084">
    <property type="entry name" value="Short-chain dehydrogenase reductase"/>
    <property type="match status" value="1"/>
</dbReference>
<dbReference type="EMBL" id="CP021081">
    <property type="protein sequence ID" value="ASN80086.1"/>
    <property type="molecule type" value="Genomic_DNA"/>
</dbReference>
<dbReference type="InterPro" id="IPR002347">
    <property type="entry name" value="SDR_fam"/>
</dbReference>
<dbReference type="KEGG" id="dfc:DFI_02850"/>
<dbReference type="GO" id="GO:0016491">
    <property type="term" value="F:oxidoreductase activity"/>
    <property type="evidence" value="ECO:0007669"/>
    <property type="project" value="UniProtKB-KW"/>
</dbReference>
<accession>A0A221STY9</accession>
<dbReference type="PRINTS" id="PR00080">
    <property type="entry name" value="SDRFAMILY"/>
</dbReference>
<evidence type="ECO:0000313" key="3">
    <source>
        <dbReference type="EMBL" id="ASN80086.1"/>
    </source>
</evidence>
<evidence type="ECO:0000256" key="2">
    <source>
        <dbReference type="ARBA" id="ARBA00023002"/>
    </source>
</evidence>
<dbReference type="PROSITE" id="PS00061">
    <property type="entry name" value="ADH_SHORT"/>
    <property type="match status" value="1"/>
</dbReference>
<name>A0A221STY9_9DEIO</name>
<dbReference type="Gene3D" id="3.40.50.720">
    <property type="entry name" value="NAD(P)-binding Rossmann-like Domain"/>
    <property type="match status" value="1"/>
</dbReference>
<dbReference type="Pfam" id="PF13561">
    <property type="entry name" value="adh_short_C2"/>
    <property type="match status" value="1"/>
</dbReference>
<keyword evidence="4" id="KW-1185">Reference proteome</keyword>
<organism evidence="3 4">
    <name type="scientific">Deinococcus ficus</name>
    <dbReference type="NCBI Taxonomy" id="317577"/>
    <lineage>
        <taxon>Bacteria</taxon>
        <taxon>Thermotogati</taxon>
        <taxon>Deinococcota</taxon>
        <taxon>Deinococci</taxon>
        <taxon>Deinococcales</taxon>
        <taxon>Deinococcaceae</taxon>
        <taxon>Deinococcus</taxon>
    </lineage>
</organism>
<dbReference type="AlphaFoldDB" id="A0A221STY9"/>
<protein>
    <submittedName>
        <fullName evidence="3">3-ketoacyl-ACP reductase</fullName>
    </submittedName>
</protein>
<dbReference type="SUPFAM" id="SSF51735">
    <property type="entry name" value="NAD(P)-binding Rossmann-fold domains"/>
    <property type="match status" value="1"/>
</dbReference>
<dbReference type="PANTHER" id="PTHR43180:SF63">
    <property type="entry name" value="DEHYDROGENASE_REDUCTASE FAMILY PROTEIN, PUTATIVE (AFU_ORTHOLOGUE AFUA_6G03520)-RELATED"/>
    <property type="match status" value="1"/>
</dbReference>
<dbReference type="CDD" id="cd05233">
    <property type="entry name" value="SDR_c"/>
    <property type="match status" value="1"/>
</dbReference>
<dbReference type="Proteomes" id="UP000259030">
    <property type="component" value="Chromosome"/>
</dbReference>
<dbReference type="PANTHER" id="PTHR43180">
    <property type="entry name" value="3-OXOACYL-(ACYL-CARRIER-PROTEIN) REDUCTASE (AFU_ORTHOLOGUE AFUA_6G11210)"/>
    <property type="match status" value="1"/>
</dbReference>
<dbReference type="InterPro" id="IPR036291">
    <property type="entry name" value="NAD(P)-bd_dom_sf"/>
</dbReference>
<gene>
    <name evidence="3" type="ORF">DFI_02850</name>
</gene>
<evidence type="ECO:0000256" key="1">
    <source>
        <dbReference type="ARBA" id="ARBA00006484"/>
    </source>
</evidence>
<proteinExistence type="inferred from homology"/>
<dbReference type="InterPro" id="IPR020904">
    <property type="entry name" value="Sc_DH/Rdtase_CS"/>
</dbReference>
<dbReference type="PRINTS" id="PR00081">
    <property type="entry name" value="GDHRDH"/>
</dbReference>
<dbReference type="RefSeq" id="WP_027463375.1">
    <property type="nucleotide sequence ID" value="NZ_CP021081.1"/>
</dbReference>
<evidence type="ECO:0000313" key="4">
    <source>
        <dbReference type="Proteomes" id="UP000259030"/>
    </source>
</evidence>
<reference evidence="3 4" key="1">
    <citation type="submission" date="2017-05" db="EMBL/GenBank/DDBJ databases">
        <title>The complete genome sequence of Deinococcus ficus isolated from the rhizosphere of the Ficus religiosa L. in Taiwan.</title>
        <authorList>
            <person name="Wu K.-M."/>
            <person name="Liao T.-L."/>
            <person name="Liu Y.-M."/>
            <person name="Young C.-C."/>
            <person name="Tsai S.-F."/>
        </authorList>
    </citation>
    <scope>NUCLEOTIDE SEQUENCE [LARGE SCALE GENOMIC DNA]</scope>
    <source>
        <strain evidence="3 4">CC-FR2-10</strain>
    </source>
</reference>